<proteinExistence type="predicted"/>
<gene>
    <name evidence="2" type="ORF">EVAR_66283_1</name>
</gene>
<protein>
    <submittedName>
        <fullName evidence="2">Uncharacterized protein</fullName>
    </submittedName>
</protein>
<comment type="caution">
    <text evidence="2">The sequence shown here is derived from an EMBL/GenBank/DDBJ whole genome shotgun (WGS) entry which is preliminary data.</text>
</comment>
<dbReference type="EMBL" id="BGZK01001363">
    <property type="protein sequence ID" value="GBP78252.1"/>
    <property type="molecule type" value="Genomic_DNA"/>
</dbReference>
<evidence type="ECO:0000313" key="3">
    <source>
        <dbReference type="Proteomes" id="UP000299102"/>
    </source>
</evidence>
<evidence type="ECO:0000313" key="2">
    <source>
        <dbReference type="EMBL" id="GBP78252.1"/>
    </source>
</evidence>
<keyword evidence="3" id="KW-1185">Reference proteome</keyword>
<dbReference type="OrthoDB" id="7448201at2759"/>
<organism evidence="2 3">
    <name type="scientific">Eumeta variegata</name>
    <name type="common">Bagworm moth</name>
    <name type="synonym">Eumeta japonica</name>
    <dbReference type="NCBI Taxonomy" id="151549"/>
    <lineage>
        <taxon>Eukaryota</taxon>
        <taxon>Metazoa</taxon>
        <taxon>Ecdysozoa</taxon>
        <taxon>Arthropoda</taxon>
        <taxon>Hexapoda</taxon>
        <taxon>Insecta</taxon>
        <taxon>Pterygota</taxon>
        <taxon>Neoptera</taxon>
        <taxon>Endopterygota</taxon>
        <taxon>Lepidoptera</taxon>
        <taxon>Glossata</taxon>
        <taxon>Ditrysia</taxon>
        <taxon>Tineoidea</taxon>
        <taxon>Psychidae</taxon>
        <taxon>Oiketicinae</taxon>
        <taxon>Eumeta</taxon>
    </lineage>
</organism>
<sequence>MSAYTRQKAKSKYSDRIRVEWAPQEQSNDTHKTPYEREKQCKERKRMNAAERMSGGGPVHLQLRRLKLCKWMITLYIDVGLYTMWIMKTHCATASARFTTTFVNNPF</sequence>
<accession>A0A4C1YTM8</accession>
<name>A0A4C1YTM8_EUMVA</name>
<feature type="region of interest" description="Disordered" evidence="1">
    <location>
        <begin position="20"/>
        <end position="55"/>
    </location>
</feature>
<evidence type="ECO:0000256" key="1">
    <source>
        <dbReference type="SAM" id="MobiDB-lite"/>
    </source>
</evidence>
<reference evidence="2 3" key="1">
    <citation type="journal article" date="2019" name="Commun. Biol.">
        <title>The bagworm genome reveals a unique fibroin gene that provides high tensile strength.</title>
        <authorList>
            <person name="Kono N."/>
            <person name="Nakamura H."/>
            <person name="Ohtoshi R."/>
            <person name="Tomita M."/>
            <person name="Numata K."/>
            <person name="Arakawa K."/>
        </authorList>
    </citation>
    <scope>NUCLEOTIDE SEQUENCE [LARGE SCALE GENOMIC DNA]</scope>
</reference>
<dbReference type="AlphaFoldDB" id="A0A4C1YTM8"/>
<feature type="compositionally biased region" description="Basic and acidic residues" evidence="1">
    <location>
        <begin position="28"/>
        <end position="49"/>
    </location>
</feature>
<dbReference type="Proteomes" id="UP000299102">
    <property type="component" value="Unassembled WGS sequence"/>
</dbReference>